<dbReference type="Pfam" id="PF14529">
    <property type="entry name" value="Exo_endo_phos_2"/>
    <property type="match status" value="1"/>
</dbReference>
<dbReference type="AlphaFoldDB" id="A0A0F7ZF54"/>
<keyword evidence="1" id="KW-0863">Zinc-finger</keyword>
<gene>
    <name evidence="4" type="ORF">HIM_12063</name>
</gene>
<keyword evidence="1" id="KW-0479">Metal-binding</keyword>
<reference evidence="4 5" key="1">
    <citation type="journal article" date="2014" name="Genome Biol. Evol.">
        <title>Comparative genomics and transcriptomics analyses reveal divergent lifestyle features of nematode endoparasitic fungus Hirsutella minnesotensis.</title>
        <authorList>
            <person name="Lai Y."/>
            <person name="Liu K."/>
            <person name="Zhang X."/>
            <person name="Zhang X."/>
            <person name="Li K."/>
            <person name="Wang N."/>
            <person name="Shu C."/>
            <person name="Wu Y."/>
            <person name="Wang C."/>
            <person name="Bushley K.E."/>
            <person name="Xiang M."/>
            <person name="Liu X."/>
        </authorList>
    </citation>
    <scope>NUCLEOTIDE SEQUENCE [LARGE SCALE GENOMIC DNA]</scope>
    <source>
        <strain evidence="4 5">3608</strain>
    </source>
</reference>
<dbReference type="SUPFAM" id="SSF56219">
    <property type="entry name" value="DNase I-like"/>
    <property type="match status" value="1"/>
</dbReference>
<evidence type="ECO:0000313" key="4">
    <source>
        <dbReference type="EMBL" id="KJZ68546.1"/>
    </source>
</evidence>
<keyword evidence="5" id="KW-1185">Reference proteome</keyword>
<dbReference type="GO" id="GO:0008270">
    <property type="term" value="F:zinc ion binding"/>
    <property type="evidence" value="ECO:0007669"/>
    <property type="project" value="UniProtKB-KW"/>
</dbReference>
<feature type="compositionally biased region" description="Basic and acidic residues" evidence="2">
    <location>
        <begin position="415"/>
        <end position="428"/>
    </location>
</feature>
<evidence type="ECO:0000256" key="1">
    <source>
        <dbReference type="PROSITE-ProRule" id="PRU00047"/>
    </source>
</evidence>
<dbReference type="GO" id="GO:0003676">
    <property type="term" value="F:nucleic acid binding"/>
    <property type="evidence" value="ECO:0007669"/>
    <property type="project" value="InterPro"/>
</dbReference>
<dbReference type="Proteomes" id="UP000054481">
    <property type="component" value="Unassembled WGS sequence"/>
</dbReference>
<dbReference type="InterPro" id="IPR001878">
    <property type="entry name" value="Znf_CCHC"/>
</dbReference>
<evidence type="ECO:0000259" key="3">
    <source>
        <dbReference type="PROSITE" id="PS50158"/>
    </source>
</evidence>
<keyword evidence="1" id="KW-0862">Zinc</keyword>
<dbReference type="InterPro" id="IPR036875">
    <property type="entry name" value="Znf_CCHC_sf"/>
</dbReference>
<dbReference type="PROSITE" id="PS50158">
    <property type="entry name" value="ZF_CCHC"/>
    <property type="match status" value="1"/>
</dbReference>
<dbReference type="EMBL" id="KQ030867">
    <property type="protein sequence ID" value="KJZ68546.1"/>
    <property type="molecule type" value="Genomic_DNA"/>
</dbReference>
<accession>A0A0F7ZF54</accession>
<dbReference type="OrthoDB" id="5244787at2759"/>
<organism evidence="4 5">
    <name type="scientific">Hirsutella minnesotensis 3608</name>
    <dbReference type="NCBI Taxonomy" id="1043627"/>
    <lineage>
        <taxon>Eukaryota</taxon>
        <taxon>Fungi</taxon>
        <taxon>Dikarya</taxon>
        <taxon>Ascomycota</taxon>
        <taxon>Pezizomycotina</taxon>
        <taxon>Sordariomycetes</taxon>
        <taxon>Hypocreomycetidae</taxon>
        <taxon>Hypocreales</taxon>
        <taxon>Ophiocordycipitaceae</taxon>
        <taxon>Hirsutella</taxon>
    </lineage>
</organism>
<evidence type="ECO:0000313" key="5">
    <source>
        <dbReference type="Proteomes" id="UP000054481"/>
    </source>
</evidence>
<dbReference type="InterPro" id="IPR036691">
    <property type="entry name" value="Endo/exonu/phosph_ase_sf"/>
</dbReference>
<dbReference type="GO" id="GO:0003824">
    <property type="term" value="F:catalytic activity"/>
    <property type="evidence" value="ECO:0007669"/>
    <property type="project" value="InterPro"/>
</dbReference>
<proteinExistence type="predicted"/>
<protein>
    <recommendedName>
        <fullName evidence="3">CCHC-type domain-containing protein</fullName>
    </recommendedName>
</protein>
<sequence>MRDQLYPVRVDNASRTAVLDTEGNTVPGTIEALSAENRVTRGKISRLSKRESGKTYGSMVVYLTKRSDAERLLEGYYFDLGGESVTTHVFEPRTGPIHCFNCQETGHKAYSCKKRRTCGNWKCRMRNRAIMLESLRILQLKARKRDVVQQSLMNDVDLKGFAALAISEPYARNIDGKVMTSPMGNRNWTNMIPTSACDASWPIRSMLWIRTVLQLADREVMVVSVYVEGKNDEALISAMGKLSDVIDRFRDGTGRRTDVILAGGFNRHDLLWGGDEVSSRRQGEGQPIVDLMSDLGLCNLLPRRTKTWQVRDKESTIDLVLVSSELADEMTSCVIHPTEHGSDHRAVQTTFDIEVPERTFSQRLPLRNAPWITIAARPPPYAKRWWTKDLTRLRRTYTYWRNQARTQRRAGQSRPDLERQAKEAAKEYHDNIRRQKNAHWDDFVADETNIWKAAKYLKSGTDAIDDKVPPLRRTDGSTAKGKGEQAEELLSTFFPLLPARIEAEGERPQRAAVAMPDLTLGEIEEKVMAAKPWKAPGEDGLPTAVWKKLWHVVKYRVVAILTHRFEKAWCPTNGGQPRSSG</sequence>
<feature type="domain" description="CCHC-type" evidence="3">
    <location>
        <begin position="99"/>
        <end position="114"/>
    </location>
</feature>
<dbReference type="Gene3D" id="3.60.10.10">
    <property type="entry name" value="Endonuclease/exonuclease/phosphatase"/>
    <property type="match status" value="1"/>
</dbReference>
<dbReference type="SUPFAM" id="SSF57756">
    <property type="entry name" value="Retrovirus zinc finger-like domains"/>
    <property type="match status" value="1"/>
</dbReference>
<feature type="region of interest" description="Disordered" evidence="2">
    <location>
        <begin position="404"/>
        <end position="428"/>
    </location>
</feature>
<evidence type="ECO:0000256" key="2">
    <source>
        <dbReference type="SAM" id="MobiDB-lite"/>
    </source>
</evidence>
<name>A0A0F7ZF54_9HYPO</name>
<dbReference type="InterPro" id="IPR005135">
    <property type="entry name" value="Endo/exonuclease/phosphatase"/>
</dbReference>